<dbReference type="EMBL" id="LAJX01000320">
    <property type="protein sequence ID" value="KJV05048.1"/>
    <property type="molecule type" value="Genomic_DNA"/>
</dbReference>
<evidence type="ECO:0000313" key="2">
    <source>
        <dbReference type="EMBL" id="KJV05048.1"/>
    </source>
</evidence>
<proteinExistence type="predicted"/>
<accession>A0A0F3IEV2</accession>
<dbReference type="SUPFAM" id="SSF55729">
    <property type="entry name" value="Acyl-CoA N-acyltransferases (Nat)"/>
    <property type="match status" value="1"/>
</dbReference>
<reference evidence="3" key="1">
    <citation type="submission" date="2015-03" db="EMBL/GenBank/DDBJ databases">
        <title>Draft genome sequence of a novel methanotroph (Sn10-6) isolated from flooded ricefield rhizosphere in India.</title>
        <authorList>
            <person name="Pandit P.S."/>
            <person name="Pore S.D."/>
            <person name="Arora P."/>
            <person name="Kapse N.G."/>
            <person name="Dhakephalkar P.K."/>
            <person name="Rahalkar M.C."/>
        </authorList>
    </citation>
    <scope>NUCLEOTIDE SEQUENCE [LARGE SCALE GENOMIC DNA]</scope>
    <source>
        <strain evidence="3">Sn10-6</strain>
    </source>
</reference>
<dbReference type="OrthoDB" id="5355033at2"/>
<reference evidence="2 3" key="2">
    <citation type="journal article" date="2016" name="Microb. Ecol.">
        <title>Genome Characteristics of a Novel Type I Methanotroph (Sn10-6) Isolated from a Flooded Indian Rice Field.</title>
        <authorList>
            <person name="Rahalkar M.C."/>
            <person name="Pandit P.S."/>
            <person name="Dhakephalkar P.K."/>
            <person name="Pore S."/>
            <person name="Arora P."/>
            <person name="Kapse N."/>
        </authorList>
    </citation>
    <scope>NUCLEOTIDE SEQUENCE [LARGE SCALE GENOMIC DNA]</scope>
    <source>
        <strain evidence="2 3">Sn10-6</strain>
    </source>
</reference>
<sequence>MLALSPDNGELAGLLLICDDKSGINLDLLFVTPQHQRQKLATNMLIFASNQLHAAGIKELTSCYHICNEASRQWHQAMGFIDSYDDYYLRLKYAHLRNEVIRREKLALLDGMAALIAERDDWLGRLNGYENLAG</sequence>
<name>A0A0F3IEV2_9GAMM</name>
<dbReference type="CDD" id="cd04301">
    <property type="entry name" value="NAT_SF"/>
    <property type="match status" value="1"/>
</dbReference>
<evidence type="ECO:0000313" key="3">
    <source>
        <dbReference type="Proteomes" id="UP000033684"/>
    </source>
</evidence>
<protein>
    <recommendedName>
        <fullName evidence="1">N-acetyltransferase domain-containing protein</fullName>
    </recommendedName>
</protein>
<keyword evidence="3" id="KW-1185">Reference proteome</keyword>
<comment type="caution">
    <text evidence="2">The sequence shown here is derived from an EMBL/GenBank/DDBJ whole genome shotgun (WGS) entry which is preliminary data.</text>
</comment>
<gene>
    <name evidence="2" type="ORF">VZ94_20975</name>
</gene>
<organism evidence="2 3">
    <name type="scientific">Methylocucumis oryzae</name>
    <dbReference type="NCBI Taxonomy" id="1632867"/>
    <lineage>
        <taxon>Bacteria</taxon>
        <taxon>Pseudomonadati</taxon>
        <taxon>Pseudomonadota</taxon>
        <taxon>Gammaproteobacteria</taxon>
        <taxon>Methylococcales</taxon>
        <taxon>Methylococcaceae</taxon>
        <taxon>Methylocucumis</taxon>
    </lineage>
</organism>
<dbReference type="PROSITE" id="PS51186">
    <property type="entry name" value="GNAT"/>
    <property type="match status" value="1"/>
</dbReference>
<dbReference type="Gene3D" id="3.40.630.30">
    <property type="match status" value="1"/>
</dbReference>
<dbReference type="InterPro" id="IPR016181">
    <property type="entry name" value="Acyl_CoA_acyltransferase"/>
</dbReference>
<evidence type="ECO:0000259" key="1">
    <source>
        <dbReference type="PROSITE" id="PS51186"/>
    </source>
</evidence>
<dbReference type="Proteomes" id="UP000033684">
    <property type="component" value="Unassembled WGS sequence"/>
</dbReference>
<dbReference type="InterPro" id="IPR000182">
    <property type="entry name" value="GNAT_dom"/>
</dbReference>
<dbReference type="GO" id="GO:0016747">
    <property type="term" value="F:acyltransferase activity, transferring groups other than amino-acyl groups"/>
    <property type="evidence" value="ECO:0007669"/>
    <property type="project" value="InterPro"/>
</dbReference>
<dbReference type="AlphaFoldDB" id="A0A0F3IEV2"/>
<dbReference type="Pfam" id="PF13673">
    <property type="entry name" value="Acetyltransf_10"/>
    <property type="match status" value="1"/>
</dbReference>
<feature type="domain" description="N-acetyltransferase" evidence="1">
    <location>
        <begin position="1"/>
        <end position="98"/>
    </location>
</feature>